<name>A0ABP0BGC0_9PEZI</name>
<feature type="compositionally biased region" description="Low complexity" evidence="1">
    <location>
        <begin position="233"/>
        <end position="244"/>
    </location>
</feature>
<feature type="compositionally biased region" description="Low complexity" evidence="1">
    <location>
        <begin position="774"/>
        <end position="805"/>
    </location>
</feature>
<dbReference type="EMBL" id="CAWUHC010000024">
    <property type="protein sequence ID" value="CAK7218638.1"/>
    <property type="molecule type" value="Genomic_DNA"/>
</dbReference>
<feature type="region of interest" description="Disordered" evidence="1">
    <location>
        <begin position="906"/>
        <end position="973"/>
    </location>
</feature>
<keyword evidence="3" id="KW-1185">Reference proteome</keyword>
<feature type="compositionally biased region" description="Basic and acidic residues" evidence="1">
    <location>
        <begin position="752"/>
        <end position="764"/>
    </location>
</feature>
<evidence type="ECO:0000313" key="3">
    <source>
        <dbReference type="Proteomes" id="UP001642406"/>
    </source>
</evidence>
<feature type="compositionally biased region" description="Basic and acidic residues" evidence="1">
    <location>
        <begin position="517"/>
        <end position="526"/>
    </location>
</feature>
<feature type="compositionally biased region" description="Polar residues" evidence="1">
    <location>
        <begin position="825"/>
        <end position="835"/>
    </location>
</feature>
<feature type="compositionally biased region" description="Polar residues" evidence="1">
    <location>
        <begin position="917"/>
        <end position="933"/>
    </location>
</feature>
<reference evidence="2 3" key="1">
    <citation type="submission" date="2024-01" db="EMBL/GenBank/DDBJ databases">
        <authorList>
            <person name="Allen C."/>
            <person name="Tagirdzhanova G."/>
        </authorList>
    </citation>
    <scope>NUCLEOTIDE SEQUENCE [LARGE SCALE GENOMIC DNA]</scope>
</reference>
<feature type="compositionally biased region" description="Polar residues" evidence="1">
    <location>
        <begin position="1"/>
        <end position="20"/>
    </location>
</feature>
<feature type="compositionally biased region" description="Polar residues" evidence="1">
    <location>
        <begin position="612"/>
        <end position="638"/>
    </location>
</feature>
<organism evidence="2 3">
    <name type="scientific">Sporothrix bragantina</name>
    <dbReference type="NCBI Taxonomy" id="671064"/>
    <lineage>
        <taxon>Eukaryota</taxon>
        <taxon>Fungi</taxon>
        <taxon>Dikarya</taxon>
        <taxon>Ascomycota</taxon>
        <taxon>Pezizomycotina</taxon>
        <taxon>Sordariomycetes</taxon>
        <taxon>Sordariomycetidae</taxon>
        <taxon>Ophiostomatales</taxon>
        <taxon>Ophiostomataceae</taxon>
        <taxon>Sporothrix</taxon>
    </lineage>
</organism>
<feature type="region of interest" description="Disordered" evidence="1">
    <location>
        <begin position="308"/>
        <end position="339"/>
    </location>
</feature>
<feature type="compositionally biased region" description="Polar residues" evidence="1">
    <location>
        <begin position="854"/>
        <end position="867"/>
    </location>
</feature>
<feature type="compositionally biased region" description="Low complexity" evidence="1">
    <location>
        <begin position="73"/>
        <end position="108"/>
    </location>
</feature>
<feature type="compositionally biased region" description="Low complexity" evidence="1">
    <location>
        <begin position="308"/>
        <end position="335"/>
    </location>
</feature>
<feature type="compositionally biased region" description="Low complexity" evidence="1">
    <location>
        <begin position="172"/>
        <end position="190"/>
    </location>
</feature>
<feature type="compositionally biased region" description="Low complexity" evidence="1">
    <location>
        <begin position="285"/>
        <end position="296"/>
    </location>
</feature>
<dbReference type="Proteomes" id="UP001642406">
    <property type="component" value="Unassembled WGS sequence"/>
</dbReference>
<feature type="region of interest" description="Disordered" evidence="1">
    <location>
        <begin position="1"/>
        <end position="296"/>
    </location>
</feature>
<feature type="compositionally biased region" description="Pro residues" evidence="1">
    <location>
        <begin position="729"/>
        <end position="744"/>
    </location>
</feature>
<feature type="compositionally biased region" description="Pro residues" evidence="1">
    <location>
        <begin position="597"/>
        <end position="610"/>
    </location>
</feature>
<comment type="caution">
    <text evidence="2">The sequence shown here is derived from an EMBL/GenBank/DDBJ whole genome shotgun (WGS) entry which is preliminary data.</text>
</comment>
<feature type="region of interest" description="Disordered" evidence="1">
    <location>
        <begin position="405"/>
        <end position="529"/>
    </location>
</feature>
<feature type="compositionally biased region" description="Polar residues" evidence="1">
    <location>
        <begin position="654"/>
        <end position="682"/>
    </location>
</feature>
<proteinExistence type="predicted"/>
<feature type="compositionally biased region" description="Low complexity" evidence="1">
    <location>
        <begin position="253"/>
        <end position="265"/>
    </location>
</feature>
<sequence>MAADSSSFLPSSGNTGSGSLLKTPKSPARSRFSKALPAPPPVPDKMLPTRSSSRPTASVDLTDNMHSLPPLPSASSAVPSSSNYSYIPTSSTPATLSASPASAATTAALPPPPPKSSARPLPGTVTSAKSPSLSLFPHHPPPPPSKTAASPVLPTPAQAPAIPSRAIRRRPVASSVSVASSDSNRSLPGAASPPPQAPAASAPSAAVLPSVSSLPQLPDLPSFNSFSSLSELPGNSGSAPSGPSVLPELPELSSMPADADASSSSETQSQTKTVRGPSPPPPPAAEETSSSSRVASISSILSAYSEASSTPAGLSSSNSAATVSTNTSSVMAASSPLRLLPGDESQHAFLDVHKPGSGGKLDEDVHTPLSYLLDGDYADEDEVEVVEKDVAKEGSVVANAVSQSYSNNSDEYDPYSDAYYSYKPPVPRTPKKNDTAATAVVRVDNQTTNGLNNASAPPPPISMTEATALPPRSTSLRNLPPDVMSKTVTSATGALKPDDSLPPLPSLPQHSSSPSEIWKRRSEKAETNLSVTELQLKSTPALQNAIAVAVAADVKADNPDAVQHQQLQDQQNLQTQKQDLPPVAPAKDGGYLAYRQPLPPPQSPLPPPPSRSGLNQLQPPRSPLTDANANGVSPSSLAPSPRLGLPGRDIRPSRQASPALTPTAPQTGAAQPSSNMGTSLTKLETKVESSFKRKNLPASASVLPPPPPAKELQPTAVPTAVQSPLTSKPQPPPPPPSFQRPPTPEYDDEDGENSKDGKPYHSRDGASIAPSMMGTVGTSSSSATVVNVPVSPAASPAGSATSTSARPPFTEEPVSSHGSFEPIASPQQQRQNSPLPLNGSGLVGRDIRPVKSVSRLNNQDVSSTNNLPPVPVQPQPKQQFAPRTSSRNVSISTVPGVLPGLVQPSKQMPTTVPEHQYGNSAVSSVSETGSQVTIKPVTQKAPLANGLDRHELSPTNDDAARPLSSTSEDLPMVPGMPPLFPTGYMTDVVTPDSVFAAPPPSTIQFNCLQRHNDMFRDRNVNYPLSCQACQTFERSMRWRCKWCYLRICSNCRDSLHTHAKHDLARLMTFIEEGDAKDAAMDEEYARDGNMAAVHSISSASELPVIQEA</sequence>
<feature type="compositionally biased region" description="Low complexity" evidence="1">
    <location>
        <begin position="198"/>
        <end position="215"/>
    </location>
</feature>
<evidence type="ECO:0000256" key="1">
    <source>
        <dbReference type="SAM" id="MobiDB-lite"/>
    </source>
</evidence>
<feature type="compositionally biased region" description="Low complexity" evidence="1">
    <location>
        <begin position="146"/>
        <end position="165"/>
    </location>
</feature>
<protein>
    <submittedName>
        <fullName evidence="2">Uncharacterized protein</fullName>
    </submittedName>
</protein>
<feature type="compositionally biased region" description="Polar residues" evidence="1">
    <location>
        <begin position="444"/>
        <end position="455"/>
    </location>
</feature>
<evidence type="ECO:0000313" key="2">
    <source>
        <dbReference type="EMBL" id="CAK7218638.1"/>
    </source>
</evidence>
<feature type="compositionally biased region" description="Low complexity" evidence="1">
    <location>
        <begin position="559"/>
        <end position="580"/>
    </location>
</feature>
<accession>A0ABP0BGC0</accession>
<gene>
    <name evidence="2" type="ORF">SBRCBS47491_003572</name>
</gene>
<feature type="compositionally biased region" description="Polar residues" evidence="1">
    <location>
        <begin position="49"/>
        <end position="65"/>
    </location>
</feature>
<feature type="region of interest" description="Disordered" evidence="1">
    <location>
        <begin position="559"/>
        <end position="888"/>
    </location>
</feature>